<feature type="region of interest" description="Disordered" evidence="3">
    <location>
        <begin position="824"/>
        <end position="843"/>
    </location>
</feature>
<feature type="region of interest" description="Disordered" evidence="3">
    <location>
        <begin position="347"/>
        <end position="402"/>
    </location>
</feature>
<feature type="repeat" description="Pumilio" evidence="2">
    <location>
        <begin position="604"/>
        <end position="640"/>
    </location>
</feature>
<feature type="compositionally biased region" description="Basic and acidic residues" evidence="3">
    <location>
        <begin position="701"/>
        <end position="727"/>
    </location>
</feature>
<accession>A0A3L6KX97</accession>
<feature type="repeat" description="Pumilio" evidence="2">
    <location>
        <begin position="426"/>
        <end position="461"/>
    </location>
</feature>
<organism evidence="5 6">
    <name type="scientific">Trypanosoma brucei equiperdum</name>
    <dbReference type="NCBI Taxonomy" id="630700"/>
    <lineage>
        <taxon>Eukaryota</taxon>
        <taxon>Discoba</taxon>
        <taxon>Euglenozoa</taxon>
        <taxon>Kinetoplastea</taxon>
        <taxon>Metakinetoplastina</taxon>
        <taxon>Trypanosomatida</taxon>
        <taxon>Trypanosomatidae</taxon>
        <taxon>Trypanosoma</taxon>
    </lineage>
</organism>
<protein>
    <submittedName>
        <fullName evidence="5">Pumilio/PUF RNA binding protein 6</fullName>
    </submittedName>
</protein>
<dbReference type="EMBL" id="QSBY01000010">
    <property type="protein sequence ID" value="RHW69023.1"/>
    <property type="molecule type" value="Genomic_DNA"/>
</dbReference>
<dbReference type="InterPro" id="IPR033712">
    <property type="entry name" value="Pumilio_RNA-bd"/>
</dbReference>
<feature type="repeat" description="Pumilio" evidence="2">
    <location>
        <begin position="641"/>
        <end position="676"/>
    </location>
</feature>
<dbReference type="GO" id="GO:0003729">
    <property type="term" value="F:mRNA binding"/>
    <property type="evidence" value="ECO:0007669"/>
    <property type="project" value="TreeGrafter"/>
</dbReference>
<dbReference type="CDD" id="cd07920">
    <property type="entry name" value="Pumilio"/>
    <property type="match status" value="1"/>
</dbReference>
<evidence type="ECO:0000256" key="1">
    <source>
        <dbReference type="ARBA" id="ARBA00022737"/>
    </source>
</evidence>
<evidence type="ECO:0000256" key="3">
    <source>
        <dbReference type="SAM" id="MobiDB-lite"/>
    </source>
</evidence>
<dbReference type="SMART" id="SM00025">
    <property type="entry name" value="Pumilio"/>
    <property type="match status" value="8"/>
</dbReference>
<dbReference type="PANTHER" id="PTHR12537">
    <property type="entry name" value="RNA BINDING PROTEIN PUMILIO-RELATED"/>
    <property type="match status" value="1"/>
</dbReference>
<dbReference type="InterPro" id="IPR033133">
    <property type="entry name" value="PUM-HD"/>
</dbReference>
<dbReference type="InterPro" id="IPR001313">
    <property type="entry name" value="Pumilio_RNA-bd_rpt"/>
</dbReference>
<feature type="region of interest" description="Disordered" evidence="3">
    <location>
        <begin position="698"/>
        <end position="727"/>
    </location>
</feature>
<keyword evidence="1" id="KW-0677">Repeat</keyword>
<reference evidence="5 6" key="1">
    <citation type="submission" date="2018-09" db="EMBL/GenBank/DDBJ databases">
        <title>whole genome sequence of T. equiperdum IVM-t1 strain.</title>
        <authorList>
            <person name="Suganuma K."/>
        </authorList>
    </citation>
    <scope>NUCLEOTIDE SEQUENCE [LARGE SCALE GENOMIC DNA]</scope>
    <source>
        <strain evidence="5 6">IVM-t1</strain>
    </source>
</reference>
<feature type="repeat" description="Pumilio" evidence="2">
    <location>
        <begin position="498"/>
        <end position="533"/>
    </location>
</feature>
<dbReference type="Pfam" id="PF00806">
    <property type="entry name" value="PUF"/>
    <property type="match status" value="8"/>
</dbReference>
<feature type="domain" description="PUM-HD" evidence="4">
    <location>
        <begin position="402"/>
        <end position="804"/>
    </location>
</feature>
<dbReference type="PANTHER" id="PTHR12537:SF183">
    <property type="entry name" value="RNA BINDING PROTEIN, PUTATIVE-RELATED"/>
    <property type="match status" value="1"/>
</dbReference>
<dbReference type="PROSITE" id="PS50302">
    <property type="entry name" value="PUM"/>
    <property type="match status" value="5"/>
</dbReference>
<evidence type="ECO:0000313" key="5">
    <source>
        <dbReference type="EMBL" id="RHW69023.1"/>
    </source>
</evidence>
<dbReference type="SUPFAM" id="SSF48371">
    <property type="entry name" value="ARM repeat"/>
    <property type="match status" value="1"/>
</dbReference>
<feature type="compositionally biased region" description="Gly residues" evidence="3">
    <location>
        <begin position="375"/>
        <end position="390"/>
    </location>
</feature>
<evidence type="ECO:0000259" key="4">
    <source>
        <dbReference type="PROSITE" id="PS50303"/>
    </source>
</evidence>
<dbReference type="AlphaFoldDB" id="A0A3L6KX97"/>
<evidence type="ECO:0000256" key="2">
    <source>
        <dbReference type="PROSITE-ProRule" id="PRU00317"/>
    </source>
</evidence>
<gene>
    <name evidence="5" type="primary">PUF6</name>
    <name evidence="5" type="ORF">DPX39_100124000</name>
</gene>
<dbReference type="InterPro" id="IPR011989">
    <property type="entry name" value="ARM-like"/>
</dbReference>
<feature type="repeat" description="Pumilio" evidence="2">
    <location>
        <begin position="462"/>
        <end position="497"/>
    </location>
</feature>
<feature type="region of interest" description="Disordered" evidence="3">
    <location>
        <begin position="64"/>
        <end position="88"/>
    </location>
</feature>
<dbReference type="Proteomes" id="UP000266743">
    <property type="component" value="Chromosome 10"/>
</dbReference>
<evidence type="ECO:0000313" key="6">
    <source>
        <dbReference type="Proteomes" id="UP000266743"/>
    </source>
</evidence>
<proteinExistence type="predicted"/>
<name>A0A3L6KX97_9TRYP</name>
<feature type="region of interest" description="Disordered" evidence="3">
    <location>
        <begin position="17"/>
        <end position="47"/>
    </location>
</feature>
<sequence>MSSTKEPLHMFSLGVTERSWDDDDGNAQHQQRQQPMPLKVGSEQGGGVYNSNVAQLQAHGRSDFGATGEILGSSSYPSNTPPPGTGSNAMGWVRYTAMDFELLLHEGKQPTDDMRRSQVYAKWYQTKRLTDDRVLPPLTNPRYDAKGDAEAPWDPVVPMRIQGQQSVAGGGGSELVGKGGIRMELDTKNLQQAHEQQTFNPYAMCFQQQDDNIMSPGTQFFGAYAPTPLATMATPNTLRAYAHSRMGTQVRNNNNVNRGEITQIMAPVAGQTLYNSDWNATGDFTAAQGMVPNVCQQYYTQEQMNTFDYYADPTVVNYYNTATTNVTDHTQMQPAIMAIAPTGDMGALRGPAGSAGPMAGPSGGATRGGRRSGGRGRGGNSGKWGSGAARGRGTAPRESTQPCSELLEHFRTDAASGGVSQWRIAHILNHAVEFAQDQEGSRFIQRAVESATHDEVDALFREIFESPLELVVDVFGNYVLQKLLEVGNARQLAYAATRLQNNVVNLTLQTYGCRVIQKCIEVMPPEGLDIILSELRGNVAKCIQDQNGNHVVQKCVEVIPQRCGFIVSAFSGRVMELATHAYGCRVIQCIMDHCPDQEEAIFSELLDCVGTLATDQYGNYVIQHVLQHMKDDEKVGRIFDALKGNFYESSKQKFASNVMEKLFVRADPQQRMELVNMMCSPIGDDSGEPVEVLSFKRSSAPKKENVEKQRNEYAKKGRRDRERDREKENSLGLVVEVQLAGREPPSMLCLMMQNPFANYVAQRVLDAAHVDQYVCLIDNIQKFLLPISTYTYGAPIVQRLVRRELVKAPDDVSLNLAVSAVSAGGRGSYGHHRREAREHFDAE</sequence>
<comment type="caution">
    <text evidence="5">The sequence shown here is derived from an EMBL/GenBank/DDBJ whole genome shotgun (WGS) entry which is preliminary data.</text>
</comment>
<feature type="compositionally biased region" description="Low complexity" evidence="3">
    <location>
        <begin position="350"/>
        <end position="360"/>
    </location>
</feature>
<dbReference type="GO" id="GO:0005737">
    <property type="term" value="C:cytoplasm"/>
    <property type="evidence" value="ECO:0007669"/>
    <property type="project" value="TreeGrafter"/>
</dbReference>
<dbReference type="GO" id="GO:0010608">
    <property type="term" value="P:post-transcriptional regulation of gene expression"/>
    <property type="evidence" value="ECO:0007669"/>
    <property type="project" value="TreeGrafter"/>
</dbReference>
<dbReference type="Gene3D" id="1.25.10.10">
    <property type="entry name" value="Leucine-rich Repeat Variant"/>
    <property type="match status" value="1"/>
</dbReference>
<dbReference type="PROSITE" id="PS50303">
    <property type="entry name" value="PUM_HD"/>
    <property type="match status" value="1"/>
</dbReference>
<dbReference type="InterPro" id="IPR016024">
    <property type="entry name" value="ARM-type_fold"/>
</dbReference>